<evidence type="ECO:0000313" key="3">
    <source>
        <dbReference type="EMBL" id="GHF92368.1"/>
    </source>
</evidence>
<name>A0ABQ3JZ62_9DEIO</name>
<dbReference type="PANTHER" id="PTHR48050">
    <property type="entry name" value="STEROL 3-BETA-GLUCOSYLTRANSFERASE"/>
    <property type="match status" value="1"/>
</dbReference>
<organism evidence="3 4">
    <name type="scientific">Deinococcus piscis</name>
    <dbReference type="NCBI Taxonomy" id="394230"/>
    <lineage>
        <taxon>Bacteria</taxon>
        <taxon>Thermotogati</taxon>
        <taxon>Deinococcota</taxon>
        <taxon>Deinococci</taxon>
        <taxon>Deinococcales</taxon>
        <taxon>Deinococcaceae</taxon>
        <taxon>Deinococcus</taxon>
    </lineage>
</organism>
<dbReference type="CDD" id="cd03784">
    <property type="entry name" value="GT1_Gtf-like"/>
    <property type="match status" value="1"/>
</dbReference>
<dbReference type="InterPro" id="IPR010610">
    <property type="entry name" value="EryCIII-like_C"/>
</dbReference>
<gene>
    <name evidence="3" type="ORF">GCM10017783_00120</name>
</gene>
<dbReference type="Pfam" id="PF06722">
    <property type="entry name" value="EryCIII-like_C"/>
    <property type="match status" value="1"/>
</dbReference>
<dbReference type="SUPFAM" id="SSF53756">
    <property type="entry name" value="UDP-Glycosyltransferase/glycogen phosphorylase"/>
    <property type="match status" value="1"/>
</dbReference>
<dbReference type="EMBL" id="BNAL01000001">
    <property type="protein sequence ID" value="GHF92368.1"/>
    <property type="molecule type" value="Genomic_DNA"/>
</dbReference>
<evidence type="ECO:0000259" key="2">
    <source>
        <dbReference type="Pfam" id="PF06722"/>
    </source>
</evidence>
<accession>A0ABQ3JZ62</accession>
<sequence length="435" mass="46612">MARERALAEDYTRRMTGPITLMTVGSRGDVQPFVALALELLRRGYGVRLAAPAEARPLVEELGVPFFPLEAHYTDLAQSERGQAAIAGHWREVASLLAEVREQTRALLDSAQRAAQGSRALVFHPKALAGRHLAEALGVPAWLMLPAPLLLPTREFAAPATVAEAGPLNPLTYLPLRLAEGPLRSVVGAWRQELGLTDRTYRLDPRYAGGRLLPILHAYSRQLVPVPRDWHWSAGAPVTGFWRLPGSAEPELSAELQRFLEAGPAPVVFGFGSMGPGESPQGLVSLAHSVLRRLEEGVGQAGRKWRGVVLGVPGHLSTEQVFAAPAAPHGRLFARACASVHHGGAGTVAAAVHAGLPSVAVPHGMDQPFWARQLERLDVGRSVPRRQLSAAALAQALSAVMALPTVQRAHTLGTLLELECGVEVAADRIQFALSR</sequence>
<dbReference type="InterPro" id="IPR002213">
    <property type="entry name" value="UDP_glucos_trans"/>
</dbReference>
<evidence type="ECO:0000259" key="1">
    <source>
        <dbReference type="Pfam" id="PF03033"/>
    </source>
</evidence>
<dbReference type="InterPro" id="IPR050426">
    <property type="entry name" value="Glycosyltransferase_28"/>
</dbReference>
<dbReference type="Proteomes" id="UP000632154">
    <property type="component" value="Unassembled WGS sequence"/>
</dbReference>
<protein>
    <submittedName>
        <fullName evidence="3">Uncharacterized protein</fullName>
    </submittedName>
</protein>
<proteinExistence type="predicted"/>
<dbReference type="Gene3D" id="3.40.50.2000">
    <property type="entry name" value="Glycogen Phosphorylase B"/>
    <property type="match status" value="2"/>
</dbReference>
<dbReference type="InterPro" id="IPR004276">
    <property type="entry name" value="GlycoTrans_28_N"/>
</dbReference>
<dbReference type="PANTHER" id="PTHR48050:SF13">
    <property type="entry name" value="STEROL 3-BETA-GLUCOSYLTRANSFERASE UGT80A2"/>
    <property type="match status" value="1"/>
</dbReference>
<evidence type="ECO:0000313" key="4">
    <source>
        <dbReference type="Proteomes" id="UP000632154"/>
    </source>
</evidence>
<feature type="domain" description="Erythromycin biosynthesis protein CIII-like C-terminal" evidence="2">
    <location>
        <begin position="327"/>
        <end position="406"/>
    </location>
</feature>
<reference evidence="4" key="1">
    <citation type="journal article" date="2019" name="Int. J. Syst. Evol. Microbiol.">
        <title>The Global Catalogue of Microorganisms (GCM) 10K type strain sequencing project: providing services to taxonomists for standard genome sequencing and annotation.</title>
        <authorList>
            <consortium name="The Broad Institute Genomics Platform"/>
            <consortium name="The Broad Institute Genome Sequencing Center for Infectious Disease"/>
            <person name="Wu L."/>
            <person name="Ma J."/>
        </authorList>
    </citation>
    <scope>NUCLEOTIDE SEQUENCE [LARGE SCALE GENOMIC DNA]</scope>
    <source>
        <strain evidence="4">CGMCC 1.18439</strain>
    </source>
</reference>
<dbReference type="Pfam" id="PF03033">
    <property type="entry name" value="Glyco_transf_28"/>
    <property type="match status" value="1"/>
</dbReference>
<comment type="caution">
    <text evidence="3">The sequence shown here is derived from an EMBL/GenBank/DDBJ whole genome shotgun (WGS) entry which is preliminary data.</text>
</comment>
<feature type="domain" description="Glycosyltransferase family 28 N-terminal" evidence="1">
    <location>
        <begin position="19"/>
        <end position="140"/>
    </location>
</feature>
<keyword evidence="4" id="KW-1185">Reference proteome</keyword>